<organism evidence="2 3">
    <name type="scientific">Funneliformis mosseae</name>
    <name type="common">Endomycorrhizal fungus</name>
    <name type="synonym">Glomus mosseae</name>
    <dbReference type="NCBI Taxonomy" id="27381"/>
    <lineage>
        <taxon>Eukaryota</taxon>
        <taxon>Fungi</taxon>
        <taxon>Fungi incertae sedis</taxon>
        <taxon>Mucoromycota</taxon>
        <taxon>Glomeromycotina</taxon>
        <taxon>Glomeromycetes</taxon>
        <taxon>Glomerales</taxon>
        <taxon>Glomeraceae</taxon>
        <taxon>Funneliformis</taxon>
    </lineage>
</organism>
<evidence type="ECO:0000313" key="3">
    <source>
        <dbReference type="Proteomes" id="UP000789375"/>
    </source>
</evidence>
<keyword evidence="3" id="KW-1185">Reference proteome</keyword>
<dbReference type="AlphaFoldDB" id="A0A9N9ESU9"/>
<protein>
    <submittedName>
        <fullName evidence="2">2001_t:CDS:1</fullName>
    </submittedName>
</protein>
<proteinExistence type="predicted"/>
<evidence type="ECO:0000256" key="1">
    <source>
        <dbReference type="SAM" id="Coils"/>
    </source>
</evidence>
<feature type="coiled-coil region" evidence="1">
    <location>
        <begin position="27"/>
        <end position="58"/>
    </location>
</feature>
<gene>
    <name evidence="2" type="ORF">FMOSSE_LOCUS13229</name>
</gene>
<name>A0A9N9ESU9_FUNMO</name>
<keyword evidence="1" id="KW-0175">Coiled coil</keyword>
<accession>A0A9N9ESU9</accession>
<dbReference type="EMBL" id="CAJVPP010007467">
    <property type="protein sequence ID" value="CAG8688674.1"/>
    <property type="molecule type" value="Genomic_DNA"/>
</dbReference>
<evidence type="ECO:0000313" key="2">
    <source>
        <dbReference type="EMBL" id="CAG8688674.1"/>
    </source>
</evidence>
<comment type="caution">
    <text evidence="2">The sequence shown here is derived from an EMBL/GenBank/DDBJ whole genome shotgun (WGS) entry which is preliminary data.</text>
</comment>
<reference evidence="2" key="1">
    <citation type="submission" date="2021-06" db="EMBL/GenBank/DDBJ databases">
        <authorList>
            <person name="Kallberg Y."/>
            <person name="Tangrot J."/>
            <person name="Rosling A."/>
        </authorList>
    </citation>
    <scope>NUCLEOTIDE SEQUENCE</scope>
    <source>
        <strain evidence="2">87-6 pot B 2015</strain>
    </source>
</reference>
<sequence length="61" mass="7210">MPNHAYSFYGREFGCRSLLQNHVKIHNNVIDKILQEISEEMEEEKEELNYNKQLGEAAIEE</sequence>
<dbReference type="Proteomes" id="UP000789375">
    <property type="component" value="Unassembled WGS sequence"/>
</dbReference>
<feature type="non-terminal residue" evidence="2">
    <location>
        <position position="61"/>
    </location>
</feature>